<sequence length="69" mass="7455">MKCYDCDGYGFLSTNEFRDWDSKEEVVGESADHIYSIDGASVAVCPYCDGKGKQSCLSMIIDAMVAAAS</sequence>
<protein>
    <submittedName>
        <fullName evidence="1">Uncharacterized protein</fullName>
    </submittedName>
</protein>
<reference evidence="1" key="1">
    <citation type="submission" date="2020-04" db="EMBL/GenBank/DDBJ databases">
        <authorList>
            <person name="Chiriac C."/>
            <person name="Salcher M."/>
            <person name="Ghai R."/>
            <person name="Kavagutti S V."/>
        </authorList>
    </citation>
    <scope>NUCLEOTIDE SEQUENCE</scope>
</reference>
<gene>
    <name evidence="1" type="ORF">UFOVP27_137</name>
</gene>
<name>A0A6J5KM79_9CAUD</name>
<dbReference type="EMBL" id="LR796157">
    <property type="protein sequence ID" value="CAB4122262.1"/>
    <property type="molecule type" value="Genomic_DNA"/>
</dbReference>
<accession>A0A6J5KM79</accession>
<proteinExistence type="predicted"/>
<evidence type="ECO:0000313" key="1">
    <source>
        <dbReference type="EMBL" id="CAB4122262.1"/>
    </source>
</evidence>
<organism evidence="1">
    <name type="scientific">uncultured Caudovirales phage</name>
    <dbReference type="NCBI Taxonomy" id="2100421"/>
    <lineage>
        <taxon>Viruses</taxon>
        <taxon>Duplodnaviria</taxon>
        <taxon>Heunggongvirae</taxon>
        <taxon>Uroviricota</taxon>
        <taxon>Caudoviricetes</taxon>
        <taxon>Peduoviridae</taxon>
        <taxon>Maltschvirus</taxon>
        <taxon>Maltschvirus maltsch</taxon>
    </lineage>
</organism>